<dbReference type="Proteomes" id="UP000515908">
    <property type="component" value="Chromosome 02"/>
</dbReference>
<evidence type="ECO:0000313" key="3">
    <source>
        <dbReference type="EMBL" id="CAD2213883.1"/>
    </source>
</evidence>
<evidence type="ECO:0000256" key="2">
    <source>
        <dbReference type="SAM" id="MobiDB-lite"/>
    </source>
</evidence>
<proteinExistence type="predicted"/>
<dbReference type="EMBL" id="LR877146">
    <property type="protein sequence ID" value="CAD2213883.1"/>
    <property type="molecule type" value="Genomic_DNA"/>
</dbReference>
<feature type="region of interest" description="Disordered" evidence="2">
    <location>
        <begin position="1"/>
        <end position="48"/>
    </location>
</feature>
<keyword evidence="1" id="KW-0175">Coiled coil</keyword>
<evidence type="ECO:0000313" key="4">
    <source>
        <dbReference type="Proteomes" id="UP000515908"/>
    </source>
</evidence>
<feature type="coiled-coil region" evidence="1">
    <location>
        <begin position="76"/>
        <end position="117"/>
    </location>
</feature>
<reference evidence="3 4" key="1">
    <citation type="submission" date="2020-08" db="EMBL/GenBank/DDBJ databases">
        <authorList>
            <person name="Newling K."/>
            <person name="Davey J."/>
            <person name="Forrester S."/>
        </authorList>
    </citation>
    <scope>NUCLEOTIDE SEQUENCE [LARGE SCALE GENOMIC DNA]</scope>
    <source>
        <strain evidence="4">Crithidia deanei Carvalho (ATCC PRA-265)</strain>
    </source>
</reference>
<gene>
    <name evidence="3" type="ORF">ADEAN_000132600</name>
</gene>
<keyword evidence="4" id="KW-1185">Reference proteome</keyword>
<dbReference type="AlphaFoldDB" id="A0A7G2C555"/>
<accession>A0A7G2C555</accession>
<sequence length="145" mass="16424">MPNVLLTKELSPPASASRPTTLLRTGGESASVRRESLSPAMSMSNLRRDSVIRAPSAKLNHAPVEQMSPIELRHEVRVLRQEVEQYQSSMLRLTTELENLKQKQKEERQRRQEARAARLQMLSRLQDAVEEKVAADQTEEEAAHA</sequence>
<name>A0A7G2C555_9TRYP</name>
<dbReference type="VEuPathDB" id="TriTrypDB:ADEAN_000132600"/>
<organism evidence="3 4">
    <name type="scientific">Angomonas deanei</name>
    <dbReference type="NCBI Taxonomy" id="59799"/>
    <lineage>
        <taxon>Eukaryota</taxon>
        <taxon>Discoba</taxon>
        <taxon>Euglenozoa</taxon>
        <taxon>Kinetoplastea</taxon>
        <taxon>Metakinetoplastina</taxon>
        <taxon>Trypanosomatida</taxon>
        <taxon>Trypanosomatidae</taxon>
        <taxon>Strigomonadinae</taxon>
        <taxon>Angomonas</taxon>
    </lineage>
</organism>
<protein>
    <submittedName>
        <fullName evidence="3">Uncharacterized protein</fullName>
    </submittedName>
</protein>
<evidence type="ECO:0000256" key="1">
    <source>
        <dbReference type="SAM" id="Coils"/>
    </source>
</evidence>